<sequence length="1449" mass="162079">MQTRIAEKVTDGLNETYGTDIHVDRIGLNWRGEVDARDIYIADHHQDTLIFAEQLQTNVLSFRNLIYGDLGFGNINLTRAKLYVKNYKDEDSDNLTVFANKFNDSTTESTAVFKLFSNNVVIADSHVKIINENLSNPDVFSLTNLNTEASDFKVIGPKVFADIESLSLIAARGFKIENLKTDFSYGLTKMTLKDLVLETEDSKLTGTISMAYENGFSDFENTVILDGDFEPSVISTNDLKSFYDEFGKNQKIDFQGKINGTLNDFSYTNANLSTSNTRLSGDFSFKNLLKGSNAFNIDMKNHRVRTSYYDLRRFLPNILGPVLPEQLNDLGVFNYNGNTKINSIKLDTDGTFTSDLGNAKAKLVINNYSETNLADYKGKLVLNTFNLGKLAGTTSLGNITADVKFDGRGFTQASVDTKIEGTISSFEFEKYNYQNISVSGKLKDPLFNGDLVINDPNLKLEFKGLIDVSKDFNQYDFEANVTFAELNKLNLIKRDSISVFAGKVIMDMDGTNIDNVVGTINFKETFYQNEDDDFYFDDFKIISSFKEEERIIEVNSPDIVDGKISGQFLLEDIPNLFINGIGNVYANYIPQEVTTNQYIDYEFTVYNKIIEVFVPQLQLGENSRLKGSVSSDDSKFELDFKSPEIIVLDYYLGKVNVQVDNDNPLFNTYVSIDSIYTGFYNAIDFSLINKTLNDTLYIRSEFKGGKEKQDIFDLSLFHTINPQGKSVVGIKKSSIDYKGNVWYINEENNDLNKVSFDDNFKQVQIDSLMLNHNEERISLGGRLRDSTYKNLKASFKNVNIGNLVPPVDSLRLNGTMNGSLDFLQENGAYYPDANITIDAININDIEFGDLTLAVEGNEDLTRYNINTSLINNDVKSINAVGSIDVAKKNPQIDLDIRLNDFNMQAFSPFGADVVSNIRGLASGSAKVDGNYKEPNISGRLNLREAGLLIPYLNTDFDLDNSTQVVLTKNKLEIDRTDITDTKYKTKGIFFGNATHNNFSNWSLDLNIEAPERLLVLDTPPDEDELYYGTAFISGSAEIAGPIDELSIDVFATTEKGTSFKIPLSDTQSIGDDSFIKFLSPEEKQARISGEKIITEEVKGLSINFDLDINDKAEVEVVVDKVNNSTLKGRGAGTLLIRLDTKGKFNMWGEFTVIEGLYDFRYSGIIQKKIAVVPGGNINWDGQPERARLDISAKYSTDANPSVLLDNPTFNRNIPVDVIIDLTGEIIQPNLNFRIEFPRTGATVLSELEFKLQNEEDRQKQALFVIATGSFVNDEFQGTNAFAGTLADRVSGLVNQLFADEDGKFSVGLDYSQGSRLPNAETSDRVGITLQTQINERILINGKVGVPVGGVSETAIAGDIEVQWLINEDGTLRMNFFNRQADIQFIGEDQIFEQGLGMSYSVDFDTLSELIDKLFNKKITLEKNYELTPIIPDDNSPPVDFNKNGIKRED</sequence>
<dbReference type="EMBL" id="BKCF01000003">
    <property type="protein sequence ID" value="GEQ86314.1"/>
    <property type="molecule type" value="Genomic_DNA"/>
</dbReference>
<name>A0A5J4FYU0_9FLAO</name>
<accession>A0A5J4FYU0</accession>
<evidence type="ECO:0000256" key="1">
    <source>
        <dbReference type="ARBA" id="ARBA00004167"/>
    </source>
</evidence>
<proteinExistence type="predicted"/>
<keyword evidence="3" id="KW-1133">Transmembrane helix</keyword>
<dbReference type="PANTHER" id="PTHR36985">
    <property type="entry name" value="TRANSLOCATION AND ASSEMBLY MODULE SUBUNIT TAMB"/>
    <property type="match status" value="1"/>
</dbReference>
<comment type="caution">
    <text evidence="6">The sequence shown here is derived from an EMBL/GenBank/DDBJ whole genome shotgun (WGS) entry which is preliminary data.</text>
</comment>
<evidence type="ECO:0000256" key="2">
    <source>
        <dbReference type="ARBA" id="ARBA00022692"/>
    </source>
</evidence>
<protein>
    <submittedName>
        <fullName evidence="6">DUF490 domain-containing protein</fullName>
    </submittedName>
</protein>
<keyword evidence="2" id="KW-0812">Transmembrane</keyword>
<evidence type="ECO:0000313" key="6">
    <source>
        <dbReference type="EMBL" id="GEQ86314.1"/>
    </source>
</evidence>
<dbReference type="PANTHER" id="PTHR36985:SF1">
    <property type="entry name" value="TRANSLOCATION AND ASSEMBLY MODULE SUBUNIT TAMB"/>
    <property type="match status" value="1"/>
</dbReference>
<evidence type="ECO:0000256" key="3">
    <source>
        <dbReference type="ARBA" id="ARBA00022989"/>
    </source>
</evidence>
<dbReference type="RefSeq" id="WP_235906101.1">
    <property type="nucleotide sequence ID" value="NZ_BKCF01000003.1"/>
</dbReference>
<keyword evidence="7" id="KW-1185">Reference proteome</keyword>
<dbReference type="Proteomes" id="UP000326994">
    <property type="component" value="Unassembled WGS sequence"/>
</dbReference>
<dbReference type="InterPro" id="IPR007452">
    <property type="entry name" value="TamB_C"/>
</dbReference>
<evidence type="ECO:0000256" key="4">
    <source>
        <dbReference type="ARBA" id="ARBA00023136"/>
    </source>
</evidence>
<gene>
    <name evidence="6" type="ORF">ULMS_18220</name>
</gene>
<dbReference type="GO" id="GO:0009306">
    <property type="term" value="P:protein secretion"/>
    <property type="evidence" value="ECO:0007669"/>
    <property type="project" value="InterPro"/>
</dbReference>
<dbReference type="GO" id="GO:0005886">
    <property type="term" value="C:plasma membrane"/>
    <property type="evidence" value="ECO:0007669"/>
    <property type="project" value="InterPro"/>
</dbReference>
<reference evidence="6 7" key="1">
    <citation type="submission" date="2019-08" db="EMBL/GenBank/DDBJ databases">
        <title>Ulvibacter marinistellae sp. nov., isolated from a starfish, Patiria pectinifera.</title>
        <authorList>
            <person name="Kawano K."/>
            <person name="Ushijima N."/>
            <person name="Kihara M."/>
            <person name="Itoh H."/>
        </authorList>
    </citation>
    <scope>NUCLEOTIDE SEQUENCE [LARGE SCALE GENOMIC DNA]</scope>
    <source>
        <strain evidence="6 7">KK4</strain>
    </source>
</reference>
<organism evidence="6 7">
    <name type="scientific">Patiriisocius marinistellae</name>
    <dbReference type="NCBI Taxonomy" id="2494560"/>
    <lineage>
        <taxon>Bacteria</taxon>
        <taxon>Pseudomonadati</taxon>
        <taxon>Bacteroidota</taxon>
        <taxon>Flavobacteriia</taxon>
        <taxon>Flavobacteriales</taxon>
        <taxon>Flavobacteriaceae</taxon>
        <taxon>Patiriisocius</taxon>
    </lineage>
</organism>
<evidence type="ECO:0000259" key="5">
    <source>
        <dbReference type="Pfam" id="PF04357"/>
    </source>
</evidence>
<evidence type="ECO:0000313" key="7">
    <source>
        <dbReference type="Proteomes" id="UP000326994"/>
    </source>
</evidence>
<feature type="domain" description="Translocation and assembly module TamB C-terminal" evidence="5">
    <location>
        <begin position="978"/>
        <end position="1403"/>
    </location>
</feature>
<keyword evidence="4" id="KW-0472">Membrane</keyword>
<comment type="subcellular location">
    <subcellularLocation>
        <location evidence="1">Membrane</location>
        <topology evidence="1">Single-pass membrane protein</topology>
    </subcellularLocation>
</comment>
<dbReference type="Pfam" id="PF04357">
    <property type="entry name" value="TamB"/>
    <property type="match status" value="1"/>
</dbReference>